<accession>A0AAV1L3W3</accession>
<evidence type="ECO:0000256" key="1">
    <source>
        <dbReference type="ARBA" id="ARBA00007553"/>
    </source>
</evidence>
<dbReference type="GO" id="GO:0009253">
    <property type="term" value="P:peptidoglycan catabolic process"/>
    <property type="evidence" value="ECO:0007669"/>
    <property type="project" value="InterPro"/>
</dbReference>
<evidence type="ECO:0000313" key="10">
    <source>
        <dbReference type="Proteomes" id="UP001314205"/>
    </source>
</evidence>
<reference evidence="9 10" key="1">
    <citation type="submission" date="2023-11" db="EMBL/GenBank/DDBJ databases">
        <authorList>
            <person name="Hedman E."/>
            <person name="Englund M."/>
            <person name="Stromberg M."/>
            <person name="Nyberg Akerstrom W."/>
            <person name="Nylinder S."/>
            <person name="Jareborg N."/>
            <person name="Kallberg Y."/>
            <person name="Kronander E."/>
        </authorList>
    </citation>
    <scope>NUCLEOTIDE SEQUENCE [LARGE SCALE GENOMIC DNA]</scope>
</reference>
<evidence type="ECO:0000313" key="9">
    <source>
        <dbReference type="EMBL" id="CAK1588676.1"/>
    </source>
</evidence>
<dbReference type="AlphaFoldDB" id="A0AAV1L3W3"/>
<dbReference type="FunFam" id="3.40.80.10:FF:000001">
    <property type="entry name" value="Peptidoglycan recognition protein 1"/>
    <property type="match status" value="1"/>
</dbReference>
<gene>
    <name evidence="9" type="ORF">PARMNEM_LOCUS9284</name>
</gene>
<evidence type="ECO:0000256" key="3">
    <source>
        <dbReference type="ARBA" id="ARBA00022588"/>
    </source>
</evidence>
<keyword evidence="10" id="KW-1185">Reference proteome</keyword>
<dbReference type="CDD" id="cd06583">
    <property type="entry name" value="PGRP"/>
    <property type="match status" value="1"/>
</dbReference>
<keyword evidence="4" id="KW-0391">Immunity</keyword>
<dbReference type="Pfam" id="PF01510">
    <property type="entry name" value="Amidase_2"/>
    <property type="match status" value="1"/>
</dbReference>
<keyword evidence="6" id="KW-0812">Transmembrane</keyword>
<evidence type="ECO:0000256" key="2">
    <source>
        <dbReference type="ARBA" id="ARBA00011245"/>
    </source>
</evidence>
<feature type="transmembrane region" description="Helical" evidence="6">
    <location>
        <begin position="191"/>
        <end position="214"/>
    </location>
</feature>
<sequence length="437" mass="48792">MAMKRDSDDINNLGLKVEGDLGDLQIIEEVSDDDTESCDKEKVSRALSTLSNPAVDSIVKPSTVPVFGTVEVTNSENVQFGNNTYFYGPVTVIQTKTGTENASYTKTEEESMPSNQFQPKPKFDAPIKKHEILTWHKWTLSALCVVVIGGICALIIVLRAKTEESYSTSPALSSMQTSVNMTVVGLHYDSFTIIVISSILLHITLLFMFCYSLLTQLATNVQGIGYKIKRIKTNETAEAHAMCMYDTAKADTLLIAPDHLRIVSRTDWLAQPVGGALDKIVQPVPWVIITHTATESCSTQSQCVLRVRLIQTFHIESRGWFDIGYNFMVGGDGSVYYGRGWDYIGAHTKGYNRYSIAIAFIGTFNSEQPSKQQVEACQKIIKQGVMLGKLKKDYKLFAHRQLMSTLSPGDKIFDIIKEWPHFVKNITDLNELIPKDY</sequence>
<comment type="caution">
    <text evidence="9">The sequence shown here is derived from an EMBL/GenBank/DDBJ whole genome shotgun (WGS) entry which is preliminary data.</text>
</comment>
<feature type="domain" description="Peptidoglycan recognition protein family" evidence="8">
    <location>
        <begin position="260"/>
        <end position="403"/>
    </location>
</feature>
<evidence type="ECO:0000256" key="5">
    <source>
        <dbReference type="ARBA" id="ARBA00069708"/>
    </source>
</evidence>
<dbReference type="InterPro" id="IPR002502">
    <property type="entry name" value="Amidase_domain"/>
</dbReference>
<keyword evidence="6" id="KW-0472">Membrane</keyword>
<dbReference type="GO" id="GO:0045087">
    <property type="term" value="P:innate immune response"/>
    <property type="evidence" value="ECO:0007669"/>
    <property type="project" value="UniProtKB-KW"/>
</dbReference>
<comment type="similarity">
    <text evidence="1">Belongs to the N-acetylmuramoyl-L-alanine amidase 2 family.</text>
</comment>
<dbReference type="GO" id="GO:0008745">
    <property type="term" value="F:N-acetylmuramoyl-L-alanine amidase activity"/>
    <property type="evidence" value="ECO:0007669"/>
    <property type="project" value="InterPro"/>
</dbReference>
<dbReference type="GO" id="GO:0008270">
    <property type="term" value="F:zinc ion binding"/>
    <property type="evidence" value="ECO:0007669"/>
    <property type="project" value="InterPro"/>
</dbReference>
<keyword evidence="6" id="KW-1133">Transmembrane helix</keyword>
<dbReference type="EMBL" id="CAVLGL010000082">
    <property type="protein sequence ID" value="CAK1588676.1"/>
    <property type="molecule type" value="Genomic_DNA"/>
</dbReference>
<organism evidence="9 10">
    <name type="scientific">Parnassius mnemosyne</name>
    <name type="common">clouded apollo</name>
    <dbReference type="NCBI Taxonomy" id="213953"/>
    <lineage>
        <taxon>Eukaryota</taxon>
        <taxon>Metazoa</taxon>
        <taxon>Ecdysozoa</taxon>
        <taxon>Arthropoda</taxon>
        <taxon>Hexapoda</taxon>
        <taxon>Insecta</taxon>
        <taxon>Pterygota</taxon>
        <taxon>Neoptera</taxon>
        <taxon>Endopterygota</taxon>
        <taxon>Lepidoptera</taxon>
        <taxon>Glossata</taxon>
        <taxon>Ditrysia</taxon>
        <taxon>Papilionoidea</taxon>
        <taxon>Papilionidae</taxon>
        <taxon>Parnassiinae</taxon>
        <taxon>Parnassini</taxon>
        <taxon>Parnassius</taxon>
        <taxon>Driopa</taxon>
    </lineage>
</organism>
<feature type="transmembrane region" description="Helical" evidence="6">
    <location>
        <begin position="138"/>
        <end position="158"/>
    </location>
</feature>
<dbReference type="InterPro" id="IPR015510">
    <property type="entry name" value="PGRP"/>
</dbReference>
<dbReference type="SMART" id="SM00701">
    <property type="entry name" value="PGRP"/>
    <property type="match status" value="1"/>
</dbReference>
<proteinExistence type="inferred from homology"/>
<dbReference type="SUPFAM" id="SSF55846">
    <property type="entry name" value="N-acetylmuramoyl-L-alanine amidase-like"/>
    <property type="match status" value="1"/>
</dbReference>
<dbReference type="Gene3D" id="3.40.80.10">
    <property type="entry name" value="Peptidoglycan recognition protein-like"/>
    <property type="match status" value="1"/>
</dbReference>
<dbReference type="InterPro" id="IPR006619">
    <property type="entry name" value="PGRP_domain_met/bac"/>
</dbReference>
<evidence type="ECO:0000259" key="8">
    <source>
        <dbReference type="SMART" id="SM00701"/>
    </source>
</evidence>
<evidence type="ECO:0000256" key="4">
    <source>
        <dbReference type="ARBA" id="ARBA00022859"/>
    </source>
</evidence>
<dbReference type="Proteomes" id="UP001314205">
    <property type="component" value="Unassembled WGS sequence"/>
</dbReference>
<comment type="subunit">
    <text evidence="2">Monomer.</text>
</comment>
<dbReference type="PANTHER" id="PTHR11022">
    <property type="entry name" value="PEPTIDOGLYCAN RECOGNITION PROTEIN"/>
    <property type="match status" value="1"/>
</dbReference>
<name>A0AAV1L3W3_9NEOP</name>
<feature type="domain" description="N-acetylmuramoyl-L-alanine amidase" evidence="7">
    <location>
        <begin position="270"/>
        <end position="409"/>
    </location>
</feature>
<evidence type="ECO:0000259" key="7">
    <source>
        <dbReference type="SMART" id="SM00644"/>
    </source>
</evidence>
<evidence type="ECO:0000256" key="6">
    <source>
        <dbReference type="SAM" id="Phobius"/>
    </source>
</evidence>
<keyword evidence="3" id="KW-0399">Innate immunity</keyword>
<dbReference type="InterPro" id="IPR036505">
    <property type="entry name" value="Amidase/PGRP_sf"/>
</dbReference>
<dbReference type="SMART" id="SM00644">
    <property type="entry name" value="Ami_2"/>
    <property type="match status" value="1"/>
</dbReference>
<protein>
    <recommendedName>
        <fullName evidence="5">Peptidoglycan recognition protein</fullName>
    </recommendedName>
</protein>
<dbReference type="PANTHER" id="PTHR11022:SF41">
    <property type="entry name" value="PEPTIDOGLYCAN-RECOGNITION PROTEIN LC-RELATED"/>
    <property type="match status" value="1"/>
</dbReference>